<dbReference type="InterPro" id="IPR000847">
    <property type="entry name" value="LysR_HTH_N"/>
</dbReference>
<dbReference type="InterPro" id="IPR036388">
    <property type="entry name" value="WH-like_DNA-bd_sf"/>
</dbReference>
<protein>
    <submittedName>
        <fullName evidence="6">HTH-type transcriptional regulator GltC</fullName>
    </submittedName>
</protein>
<dbReference type="PROSITE" id="PS50931">
    <property type="entry name" value="HTH_LYSR"/>
    <property type="match status" value="1"/>
</dbReference>
<dbReference type="Gene3D" id="3.40.190.290">
    <property type="match status" value="1"/>
</dbReference>
<evidence type="ECO:0000256" key="1">
    <source>
        <dbReference type="ARBA" id="ARBA00009437"/>
    </source>
</evidence>
<keyword evidence="2" id="KW-0805">Transcription regulation</keyword>
<dbReference type="Pfam" id="PF03466">
    <property type="entry name" value="LysR_substrate"/>
    <property type="match status" value="1"/>
</dbReference>
<dbReference type="Pfam" id="PF00126">
    <property type="entry name" value="HTH_1"/>
    <property type="match status" value="1"/>
</dbReference>
<name>A0A917XRW7_9BACI</name>
<feature type="domain" description="HTH lysR-type" evidence="5">
    <location>
        <begin position="1"/>
        <end position="58"/>
    </location>
</feature>
<keyword evidence="3" id="KW-0238">DNA-binding</keyword>
<dbReference type="FunFam" id="1.10.10.10:FF:000001">
    <property type="entry name" value="LysR family transcriptional regulator"/>
    <property type="match status" value="1"/>
</dbReference>
<dbReference type="Proteomes" id="UP000624041">
    <property type="component" value="Unassembled WGS sequence"/>
</dbReference>
<dbReference type="SUPFAM" id="SSF46785">
    <property type="entry name" value="Winged helix' DNA-binding domain"/>
    <property type="match status" value="1"/>
</dbReference>
<dbReference type="PANTHER" id="PTHR30346">
    <property type="entry name" value="TRANSCRIPTIONAL DUAL REGULATOR HCAR-RELATED"/>
    <property type="match status" value="1"/>
</dbReference>
<reference evidence="6" key="1">
    <citation type="journal article" date="2014" name="Int. J. Syst. Evol. Microbiol.">
        <title>Complete genome sequence of Corynebacterium casei LMG S-19264T (=DSM 44701T), isolated from a smear-ripened cheese.</title>
        <authorList>
            <consortium name="US DOE Joint Genome Institute (JGI-PGF)"/>
            <person name="Walter F."/>
            <person name="Albersmeier A."/>
            <person name="Kalinowski J."/>
            <person name="Ruckert C."/>
        </authorList>
    </citation>
    <scope>NUCLEOTIDE SEQUENCE</scope>
    <source>
        <strain evidence="6">JCM 17251</strain>
    </source>
</reference>
<reference evidence="6" key="2">
    <citation type="submission" date="2020-09" db="EMBL/GenBank/DDBJ databases">
        <authorList>
            <person name="Sun Q."/>
            <person name="Ohkuma M."/>
        </authorList>
    </citation>
    <scope>NUCLEOTIDE SEQUENCE</scope>
    <source>
        <strain evidence="6">JCM 17251</strain>
    </source>
</reference>
<evidence type="ECO:0000259" key="5">
    <source>
        <dbReference type="PROSITE" id="PS50931"/>
    </source>
</evidence>
<comment type="similarity">
    <text evidence="1">Belongs to the LysR transcriptional regulatory family.</text>
</comment>
<sequence>MELRQIKYFIEVAKREHVTDAANHLHVAQSAVSRQIAKLEEELGVSLFIREGRNVRLTPIGEIFLKHMEQAIHVIEDAEQVIHEYTDPEKGTIHIGFVSTLALYILPTLISAFRRNYPEVKFKLVQGNYYELKNYVLKGKTNMALLAPVPMDETRLQGKVLSTEKVVALLPLNHPKANQRALQLTDLRDESFIMFPEGFILRRILVQACEQVGFTPNVTSEGDDIDALKGLVSAGLGISLVPESTLVDNQPRATVRIPLIDPVVTRTVGMIIPADRELLPTEKIFYEFVVDFFSRLEQFKQ</sequence>
<dbReference type="PRINTS" id="PR00039">
    <property type="entry name" value="HTHLYSR"/>
</dbReference>
<dbReference type="GO" id="GO:0032993">
    <property type="term" value="C:protein-DNA complex"/>
    <property type="evidence" value="ECO:0007669"/>
    <property type="project" value="TreeGrafter"/>
</dbReference>
<comment type="caution">
    <text evidence="6">The sequence shown here is derived from an EMBL/GenBank/DDBJ whole genome shotgun (WGS) entry which is preliminary data.</text>
</comment>
<dbReference type="GO" id="GO:0003677">
    <property type="term" value="F:DNA binding"/>
    <property type="evidence" value="ECO:0007669"/>
    <property type="project" value="UniProtKB-KW"/>
</dbReference>
<dbReference type="Gene3D" id="1.10.10.10">
    <property type="entry name" value="Winged helix-like DNA-binding domain superfamily/Winged helix DNA-binding domain"/>
    <property type="match status" value="1"/>
</dbReference>
<dbReference type="InterPro" id="IPR005119">
    <property type="entry name" value="LysR_subst-bd"/>
</dbReference>
<dbReference type="CDD" id="cd08434">
    <property type="entry name" value="PBP2_GltC_like"/>
    <property type="match status" value="1"/>
</dbReference>
<evidence type="ECO:0000256" key="2">
    <source>
        <dbReference type="ARBA" id="ARBA00023015"/>
    </source>
</evidence>
<evidence type="ECO:0000313" key="7">
    <source>
        <dbReference type="Proteomes" id="UP000624041"/>
    </source>
</evidence>
<keyword evidence="4" id="KW-0804">Transcription</keyword>
<dbReference type="RefSeq" id="WP_188855845.1">
    <property type="nucleotide sequence ID" value="NZ_BMOS01000002.1"/>
</dbReference>
<dbReference type="AlphaFoldDB" id="A0A917XRW7"/>
<dbReference type="InterPro" id="IPR036390">
    <property type="entry name" value="WH_DNA-bd_sf"/>
</dbReference>
<gene>
    <name evidence="6" type="primary">gltC</name>
    <name evidence="6" type="ORF">GCM10007971_04370</name>
</gene>
<evidence type="ECO:0000256" key="4">
    <source>
        <dbReference type="ARBA" id="ARBA00023163"/>
    </source>
</evidence>
<dbReference type="EMBL" id="BMOS01000002">
    <property type="protein sequence ID" value="GGN50585.1"/>
    <property type="molecule type" value="Genomic_DNA"/>
</dbReference>
<evidence type="ECO:0000313" key="6">
    <source>
        <dbReference type="EMBL" id="GGN50585.1"/>
    </source>
</evidence>
<dbReference type="PANTHER" id="PTHR30346:SF28">
    <property type="entry name" value="HTH-TYPE TRANSCRIPTIONAL REGULATOR CYNR"/>
    <property type="match status" value="1"/>
</dbReference>
<organism evidence="6 7">
    <name type="scientific">Oceanobacillus indicireducens</name>
    <dbReference type="NCBI Taxonomy" id="1004261"/>
    <lineage>
        <taxon>Bacteria</taxon>
        <taxon>Bacillati</taxon>
        <taxon>Bacillota</taxon>
        <taxon>Bacilli</taxon>
        <taxon>Bacillales</taxon>
        <taxon>Bacillaceae</taxon>
        <taxon>Oceanobacillus</taxon>
    </lineage>
</organism>
<dbReference type="GO" id="GO:0003700">
    <property type="term" value="F:DNA-binding transcription factor activity"/>
    <property type="evidence" value="ECO:0007669"/>
    <property type="project" value="InterPro"/>
</dbReference>
<evidence type="ECO:0000256" key="3">
    <source>
        <dbReference type="ARBA" id="ARBA00023125"/>
    </source>
</evidence>
<proteinExistence type="inferred from homology"/>
<accession>A0A917XRW7</accession>
<keyword evidence="7" id="KW-1185">Reference proteome</keyword>
<dbReference type="SUPFAM" id="SSF53850">
    <property type="entry name" value="Periplasmic binding protein-like II"/>
    <property type="match status" value="1"/>
</dbReference>